<accession>X1VRJ8</accession>
<feature type="non-terminal residue" evidence="2">
    <location>
        <position position="1"/>
    </location>
</feature>
<evidence type="ECO:0000256" key="1">
    <source>
        <dbReference type="SAM" id="MobiDB-lite"/>
    </source>
</evidence>
<sequence>RPEFALIRFCLSNIKYMAIPSPQKTEKNSGQAEGRETNLSKSKRAK</sequence>
<protein>
    <submittedName>
        <fullName evidence="2">Uncharacterized protein</fullName>
    </submittedName>
</protein>
<organism evidence="2">
    <name type="scientific">marine sediment metagenome</name>
    <dbReference type="NCBI Taxonomy" id="412755"/>
    <lineage>
        <taxon>unclassified sequences</taxon>
        <taxon>metagenomes</taxon>
        <taxon>ecological metagenomes</taxon>
    </lineage>
</organism>
<evidence type="ECO:0000313" key="2">
    <source>
        <dbReference type="EMBL" id="GAJ19596.1"/>
    </source>
</evidence>
<gene>
    <name evidence="2" type="ORF">S12H4_58470</name>
</gene>
<name>X1VRJ8_9ZZZZ</name>
<dbReference type="AlphaFoldDB" id="X1VRJ8"/>
<comment type="caution">
    <text evidence="2">The sequence shown here is derived from an EMBL/GenBank/DDBJ whole genome shotgun (WGS) entry which is preliminary data.</text>
</comment>
<reference evidence="2" key="1">
    <citation type="journal article" date="2014" name="Front. Microbiol.">
        <title>High frequency of phylogenetically diverse reductive dehalogenase-homologous genes in deep subseafloor sedimentary metagenomes.</title>
        <authorList>
            <person name="Kawai M."/>
            <person name="Futagami T."/>
            <person name="Toyoda A."/>
            <person name="Takaki Y."/>
            <person name="Nishi S."/>
            <person name="Hori S."/>
            <person name="Arai W."/>
            <person name="Tsubouchi T."/>
            <person name="Morono Y."/>
            <person name="Uchiyama I."/>
            <person name="Ito T."/>
            <person name="Fujiyama A."/>
            <person name="Inagaki F."/>
            <person name="Takami H."/>
        </authorList>
    </citation>
    <scope>NUCLEOTIDE SEQUENCE</scope>
    <source>
        <strain evidence="2">Expedition CK06-06</strain>
    </source>
</reference>
<proteinExistence type="predicted"/>
<feature type="region of interest" description="Disordered" evidence="1">
    <location>
        <begin position="20"/>
        <end position="46"/>
    </location>
</feature>
<dbReference type="EMBL" id="BARW01037985">
    <property type="protein sequence ID" value="GAJ19596.1"/>
    <property type="molecule type" value="Genomic_DNA"/>
</dbReference>